<protein>
    <recommendedName>
        <fullName evidence="3">DDE Tnp4 domain-containing protein</fullName>
    </recommendedName>
</protein>
<accession>A0ABP9YFA9</accession>
<evidence type="ECO:0000313" key="1">
    <source>
        <dbReference type="EMBL" id="GAA5805618.1"/>
    </source>
</evidence>
<name>A0ABP9YFA9_9FUNG</name>
<evidence type="ECO:0000313" key="2">
    <source>
        <dbReference type="Proteomes" id="UP001476247"/>
    </source>
</evidence>
<organism evidence="1 2">
    <name type="scientific">Helicostylum pulchrum</name>
    <dbReference type="NCBI Taxonomy" id="562976"/>
    <lineage>
        <taxon>Eukaryota</taxon>
        <taxon>Fungi</taxon>
        <taxon>Fungi incertae sedis</taxon>
        <taxon>Mucoromycota</taxon>
        <taxon>Mucoromycotina</taxon>
        <taxon>Mucoromycetes</taxon>
        <taxon>Mucorales</taxon>
        <taxon>Mucorineae</taxon>
        <taxon>Mucoraceae</taxon>
        <taxon>Helicostylum</taxon>
    </lineage>
</organism>
<evidence type="ECO:0008006" key="3">
    <source>
        <dbReference type="Google" id="ProtNLM"/>
    </source>
</evidence>
<sequence>MAFPNSGAISPLEVDPASHFTDEEEYLLTGSAHTTSIHTVPMFEERGGDSRFQSLKALRLLISNRKAVSRVDKWIQTCCILHNFLIDSNEEIDESWTTSSTTDDESSVHSVDFLPLLQGRMTVNETRPLRDAINGSEKEAILKRVLRESDWI</sequence>
<dbReference type="EMBL" id="BAABUJ010000048">
    <property type="protein sequence ID" value="GAA5805618.1"/>
    <property type="molecule type" value="Genomic_DNA"/>
</dbReference>
<keyword evidence="2" id="KW-1185">Reference proteome</keyword>
<dbReference type="Proteomes" id="UP001476247">
    <property type="component" value="Unassembled WGS sequence"/>
</dbReference>
<comment type="caution">
    <text evidence="1">The sequence shown here is derived from an EMBL/GenBank/DDBJ whole genome shotgun (WGS) entry which is preliminary data.</text>
</comment>
<gene>
    <name evidence="1" type="ORF">HPULCUR_011139</name>
</gene>
<proteinExistence type="predicted"/>
<reference evidence="1 2" key="1">
    <citation type="submission" date="2024-04" db="EMBL/GenBank/DDBJ databases">
        <title>genome sequences of Mucor flavus KT1a and Helicostylum pulchrum KT1b strains isolation_sourced from the surface of a dry-aged beef.</title>
        <authorList>
            <person name="Toyotome T."/>
            <person name="Hosono M."/>
            <person name="Torimaru M."/>
            <person name="Fukuda K."/>
            <person name="Mikami N."/>
        </authorList>
    </citation>
    <scope>NUCLEOTIDE SEQUENCE [LARGE SCALE GENOMIC DNA]</scope>
    <source>
        <strain evidence="1 2">KT1b</strain>
    </source>
</reference>